<accession>A0A8D8U0R4</accession>
<proteinExistence type="predicted"/>
<keyword evidence="1" id="KW-0812">Transmembrane</keyword>
<keyword evidence="1" id="KW-0472">Membrane</keyword>
<keyword evidence="1" id="KW-1133">Transmembrane helix</keyword>
<evidence type="ECO:0000256" key="1">
    <source>
        <dbReference type="SAM" id="Phobius"/>
    </source>
</evidence>
<reference evidence="2" key="1">
    <citation type="submission" date="2021-05" db="EMBL/GenBank/DDBJ databases">
        <authorList>
            <person name="Alioto T."/>
            <person name="Alioto T."/>
            <person name="Gomez Garrido J."/>
        </authorList>
    </citation>
    <scope>NUCLEOTIDE SEQUENCE</scope>
</reference>
<organism evidence="2">
    <name type="scientific">Cacopsylla melanoneura</name>
    <dbReference type="NCBI Taxonomy" id="428564"/>
    <lineage>
        <taxon>Eukaryota</taxon>
        <taxon>Metazoa</taxon>
        <taxon>Ecdysozoa</taxon>
        <taxon>Arthropoda</taxon>
        <taxon>Hexapoda</taxon>
        <taxon>Insecta</taxon>
        <taxon>Pterygota</taxon>
        <taxon>Neoptera</taxon>
        <taxon>Paraneoptera</taxon>
        <taxon>Hemiptera</taxon>
        <taxon>Sternorrhyncha</taxon>
        <taxon>Psylloidea</taxon>
        <taxon>Psyllidae</taxon>
        <taxon>Psyllinae</taxon>
        <taxon>Cacopsylla</taxon>
    </lineage>
</organism>
<sequence length="104" mass="12455">MVFLGSLFHLHSESLNFIFQVQLVVLAVYFIYIRNYTRRFIFQYLIQHIELVDEKLEKIFHFENREMKIATIAQLPVIVIYGSTQGMNFGYKMFHLKRGKKSSM</sequence>
<evidence type="ECO:0000313" key="2">
    <source>
        <dbReference type="EMBL" id="CAG6693837.1"/>
    </source>
</evidence>
<dbReference type="AlphaFoldDB" id="A0A8D8U0R4"/>
<dbReference type="EMBL" id="HBUF01314718">
    <property type="protein sequence ID" value="CAG6693837.1"/>
    <property type="molecule type" value="Transcribed_RNA"/>
</dbReference>
<feature type="transmembrane region" description="Helical" evidence="1">
    <location>
        <begin position="15"/>
        <end position="33"/>
    </location>
</feature>
<name>A0A8D8U0R4_9HEMI</name>
<protein>
    <submittedName>
        <fullName evidence="2">Uncharacterized protein</fullName>
    </submittedName>
</protein>